<dbReference type="InterPro" id="IPR000073">
    <property type="entry name" value="AB_hydrolase_1"/>
</dbReference>
<gene>
    <name evidence="2" type="ORF">AFM11_21840</name>
</gene>
<proteinExistence type="predicted"/>
<keyword evidence="3" id="KW-1185">Reference proteome</keyword>
<evidence type="ECO:0000259" key="1">
    <source>
        <dbReference type="Pfam" id="PF00561"/>
    </source>
</evidence>
<dbReference type="PANTHER" id="PTHR43433:SF5">
    <property type="entry name" value="AB HYDROLASE-1 DOMAIN-CONTAINING PROTEIN"/>
    <property type="match status" value="1"/>
</dbReference>
<organism evidence="2 3">
    <name type="scientific">Mycolicibacterium wolinskyi</name>
    <dbReference type="NCBI Taxonomy" id="59750"/>
    <lineage>
        <taxon>Bacteria</taxon>
        <taxon>Bacillati</taxon>
        <taxon>Actinomycetota</taxon>
        <taxon>Actinomycetes</taxon>
        <taxon>Mycobacteriales</taxon>
        <taxon>Mycobacteriaceae</taxon>
        <taxon>Mycolicibacterium</taxon>
    </lineage>
</organism>
<dbReference type="PATRIC" id="fig|59750.3.peg.1716"/>
<evidence type="ECO:0000313" key="2">
    <source>
        <dbReference type="EMBL" id="KWX22140.1"/>
    </source>
</evidence>
<dbReference type="STRING" id="59750.AWC31_04645"/>
<sequence length="286" mass="30714">MNVNTAVIDGISTRFEVAGSGPPLLMFSPGGFSATMANWEHHGLYGRTRMLAQLRERFTCITFDKRESGGSGGRVERVKWSDYVDQGVGLLDHLGIERAHVMGACVGCSIAALMATTHAGRVSAMVLYSPAGGVNYRRKQHGRFLAHLAYVVEHGLDGVAKLTSTTEAGFSEDGRVGPWVSVLRSDAEFAADYVGLDPDRYRIVVSGMSTTLFDRDTVPGPEPEDLLASDIPALIVPGQDSSHAPSAARYLQECIPGSQYWDVPVAEQTAETAPGRVIEFLASVAL</sequence>
<dbReference type="EMBL" id="LGTW01000015">
    <property type="protein sequence ID" value="KWX22140.1"/>
    <property type="molecule type" value="Genomic_DNA"/>
</dbReference>
<dbReference type="InterPro" id="IPR029058">
    <property type="entry name" value="AB_hydrolase_fold"/>
</dbReference>
<dbReference type="Pfam" id="PF00561">
    <property type="entry name" value="Abhydrolase_1"/>
    <property type="match status" value="1"/>
</dbReference>
<accession>A0A132PIG3</accession>
<dbReference type="RefSeq" id="WP_067852455.1">
    <property type="nucleotide sequence ID" value="NZ_LGTW01000015.1"/>
</dbReference>
<dbReference type="SUPFAM" id="SSF53474">
    <property type="entry name" value="alpha/beta-Hydrolases"/>
    <property type="match status" value="1"/>
</dbReference>
<comment type="caution">
    <text evidence="2">The sequence shown here is derived from an EMBL/GenBank/DDBJ whole genome shotgun (WGS) entry which is preliminary data.</text>
</comment>
<dbReference type="AlphaFoldDB" id="A0A132PIG3"/>
<feature type="domain" description="AB hydrolase-1" evidence="1">
    <location>
        <begin position="42"/>
        <end position="150"/>
    </location>
</feature>
<dbReference type="GO" id="GO:0016787">
    <property type="term" value="F:hydrolase activity"/>
    <property type="evidence" value="ECO:0007669"/>
    <property type="project" value="UniProtKB-KW"/>
</dbReference>
<dbReference type="PANTHER" id="PTHR43433">
    <property type="entry name" value="HYDROLASE, ALPHA/BETA FOLD FAMILY PROTEIN"/>
    <property type="match status" value="1"/>
</dbReference>
<reference evidence="2 3" key="1">
    <citation type="submission" date="2015-07" db="EMBL/GenBank/DDBJ databases">
        <title>A draft genome sequence of Mycobacterium wolinskyi.</title>
        <authorList>
            <person name="de Man T.J."/>
            <person name="Perry K.A."/>
            <person name="Coulliette A.D."/>
            <person name="Jensen B."/>
            <person name="Toney N.C."/>
            <person name="Limbago B.M."/>
            <person name="Noble-Wang J."/>
        </authorList>
    </citation>
    <scope>NUCLEOTIDE SEQUENCE [LARGE SCALE GENOMIC DNA]</scope>
    <source>
        <strain evidence="2 3">CDC_01</strain>
    </source>
</reference>
<protein>
    <submittedName>
        <fullName evidence="2">Hydrolase</fullName>
    </submittedName>
</protein>
<keyword evidence="2" id="KW-0378">Hydrolase</keyword>
<dbReference type="Proteomes" id="UP000070612">
    <property type="component" value="Unassembled WGS sequence"/>
</dbReference>
<dbReference type="InterPro" id="IPR050471">
    <property type="entry name" value="AB_hydrolase"/>
</dbReference>
<dbReference type="Gene3D" id="3.40.50.1820">
    <property type="entry name" value="alpha/beta hydrolase"/>
    <property type="match status" value="1"/>
</dbReference>
<name>A0A132PIG3_9MYCO</name>
<evidence type="ECO:0000313" key="3">
    <source>
        <dbReference type="Proteomes" id="UP000070612"/>
    </source>
</evidence>